<comment type="function">
    <text evidence="9">Single strand-specific metallo-endoribonuclease involved in late-stage 70S ribosome quality control and in maturation of the 3' terminus of the 16S rRNA.</text>
</comment>
<dbReference type="GO" id="GO:0004521">
    <property type="term" value="F:RNA endonuclease activity"/>
    <property type="evidence" value="ECO:0007669"/>
    <property type="project" value="UniProtKB-UniRule"/>
</dbReference>
<evidence type="ECO:0000313" key="10">
    <source>
        <dbReference type="EMBL" id="QNM09548.1"/>
    </source>
</evidence>
<feature type="binding site" evidence="9">
    <location>
        <position position="141"/>
    </location>
    <ligand>
        <name>Zn(2+)</name>
        <dbReference type="ChEBI" id="CHEBI:29105"/>
        <note>catalytic</note>
    </ligand>
</feature>
<keyword evidence="9" id="KW-0963">Cytoplasm</keyword>
<dbReference type="PROSITE" id="PS01306">
    <property type="entry name" value="UPF0054"/>
    <property type="match status" value="1"/>
</dbReference>
<dbReference type="PANTHER" id="PTHR46986:SF1">
    <property type="entry name" value="ENDORIBONUCLEASE YBEY, CHLOROPLASTIC"/>
    <property type="match status" value="1"/>
</dbReference>
<reference evidence="10 11" key="1">
    <citation type="submission" date="2020-08" db="EMBL/GenBank/DDBJ databases">
        <authorList>
            <person name="Liu C."/>
            <person name="Sun Q."/>
        </authorList>
    </citation>
    <scope>NUCLEOTIDE SEQUENCE [LARGE SCALE GENOMIC DNA]</scope>
    <source>
        <strain evidence="10 11">NSJ-29</strain>
    </source>
</reference>
<organism evidence="10 11">
    <name type="scientific">Wansuia hejianensis</name>
    <dbReference type="NCBI Taxonomy" id="2763667"/>
    <lineage>
        <taxon>Bacteria</taxon>
        <taxon>Bacillati</taxon>
        <taxon>Bacillota</taxon>
        <taxon>Clostridia</taxon>
        <taxon>Lachnospirales</taxon>
        <taxon>Lachnospiraceae</taxon>
        <taxon>Wansuia</taxon>
    </lineage>
</organism>
<dbReference type="Gene3D" id="3.40.390.30">
    <property type="entry name" value="Metalloproteases ('zincins'), catalytic domain"/>
    <property type="match status" value="1"/>
</dbReference>
<evidence type="ECO:0000313" key="11">
    <source>
        <dbReference type="Proteomes" id="UP000515860"/>
    </source>
</evidence>
<dbReference type="InterPro" id="IPR020549">
    <property type="entry name" value="YbeY_CS"/>
</dbReference>
<keyword evidence="6 9" id="KW-0255">Endonuclease</keyword>
<dbReference type="GO" id="GO:0006364">
    <property type="term" value="P:rRNA processing"/>
    <property type="evidence" value="ECO:0007669"/>
    <property type="project" value="UniProtKB-UniRule"/>
</dbReference>
<dbReference type="PANTHER" id="PTHR46986">
    <property type="entry name" value="ENDORIBONUCLEASE YBEY, CHLOROPLASTIC"/>
    <property type="match status" value="1"/>
</dbReference>
<evidence type="ECO:0000256" key="4">
    <source>
        <dbReference type="ARBA" id="ARBA00022722"/>
    </source>
</evidence>
<dbReference type="Pfam" id="PF02130">
    <property type="entry name" value="YbeY"/>
    <property type="match status" value="1"/>
</dbReference>
<comment type="similarity">
    <text evidence="1 9">Belongs to the endoribonuclease YbeY family.</text>
</comment>
<name>A0A7G9GFG6_9FIRM</name>
<keyword evidence="2 9" id="KW-0690">Ribosome biogenesis</keyword>
<dbReference type="EMBL" id="CP060635">
    <property type="protein sequence ID" value="QNM09548.1"/>
    <property type="molecule type" value="Genomic_DNA"/>
</dbReference>
<dbReference type="GO" id="GO:0004222">
    <property type="term" value="F:metalloendopeptidase activity"/>
    <property type="evidence" value="ECO:0007669"/>
    <property type="project" value="InterPro"/>
</dbReference>
<keyword evidence="7 9" id="KW-0378">Hydrolase</keyword>
<dbReference type="GO" id="GO:0008270">
    <property type="term" value="F:zinc ion binding"/>
    <property type="evidence" value="ECO:0007669"/>
    <property type="project" value="UniProtKB-UniRule"/>
</dbReference>
<dbReference type="NCBIfam" id="TIGR00043">
    <property type="entry name" value="rRNA maturation RNase YbeY"/>
    <property type="match status" value="1"/>
</dbReference>
<dbReference type="AlphaFoldDB" id="A0A7G9GFG6"/>
<protein>
    <recommendedName>
        <fullName evidence="9">Endoribonuclease YbeY</fullName>
        <ecNumber evidence="9">3.1.-.-</ecNumber>
    </recommendedName>
</protein>
<evidence type="ECO:0000256" key="6">
    <source>
        <dbReference type="ARBA" id="ARBA00022759"/>
    </source>
</evidence>
<accession>A0A7G9GFG6</accession>
<dbReference type="Proteomes" id="UP000515860">
    <property type="component" value="Chromosome"/>
</dbReference>
<evidence type="ECO:0000256" key="2">
    <source>
        <dbReference type="ARBA" id="ARBA00022517"/>
    </source>
</evidence>
<dbReference type="InterPro" id="IPR002036">
    <property type="entry name" value="YbeY"/>
</dbReference>
<comment type="subcellular location">
    <subcellularLocation>
        <location evidence="9">Cytoplasm</location>
    </subcellularLocation>
</comment>
<evidence type="ECO:0000256" key="5">
    <source>
        <dbReference type="ARBA" id="ARBA00022723"/>
    </source>
</evidence>
<dbReference type="GO" id="GO:0005737">
    <property type="term" value="C:cytoplasm"/>
    <property type="evidence" value="ECO:0007669"/>
    <property type="project" value="UniProtKB-SubCell"/>
</dbReference>
<dbReference type="EC" id="3.1.-.-" evidence="9"/>
<feature type="binding site" evidence="9">
    <location>
        <position position="135"/>
    </location>
    <ligand>
        <name>Zn(2+)</name>
        <dbReference type="ChEBI" id="CHEBI:29105"/>
        <note>catalytic</note>
    </ligand>
</feature>
<keyword evidence="3 9" id="KW-0698">rRNA processing</keyword>
<feature type="binding site" evidence="9">
    <location>
        <position position="131"/>
    </location>
    <ligand>
        <name>Zn(2+)</name>
        <dbReference type="ChEBI" id="CHEBI:29105"/>
        <note>catalytic</note>
    </ligand>
</feature>
<evidence type="ECO:0000256" key="9">
    <source>
        <dbReference type="HAMAP-Rule" id="MF_00009"/>
    </source>
</evidence>
<keyword evidence="4 9" id="KW-0540">Nuclease</keyword>
<dbReference type="HAMAP" id="MF_00009">
    <property type="entry name" value="Endoribonucl_YbeY"/>
    <property type="match status" value="1"/>
</dbReference>
<keyword evidence="5 9" id="KW-0479">Metal-binding</keyword>
<keyword evidence="11" id="KW-1185">Reference proteome</keyword>
<dbReference type="InterPro" id="IPR023091">
    <property type="entry name" value="MetalPrtase_cat_dom_sf_prd"/>
</dbReference>
<evidence type="ECO:0000256" key="1">
    <source>
        <dbReference type="ARBA" id="ARBA00010875"/>
    </source>
</evidence>
<gene>
    <name evidence="9 10" type="primary">ybeY</name>
    <name evidence="10" type="ORF">H9Q79_04465</name>
</gene>
<evidence type="ECO:0000256" key="7">
    <source>
        <dbReference type="ARBA" id="ARBA00022801"/>
    </source>
</evidence>
<keyword evidence="8 9" id="KW-0862">Zinc</keyword>
<dbReference type="RefSeq" id="WP_249329277.1">
    <property type="nucleotide sequence ID" value="NZ_CP060635.1"/>
</dbReference>
<dbReference type="KEGG" id="whj:H9Q79_04465"/>
<dbReference type="SUPFAM" id="SSF55486">
    <property type="entry name" value="Metalloproteases ('zincins'), catalytic domain"/>
    <property type="match status" value="1"/>
</dbReference>
<evidence type="ECO:0000256" key="3">
    <source>
        <dbReference type="ARBA" id="ARBA00022552"/>
    </source>
</evidence>
<comment type="cofactor">
    <cofactor evidence="9">
        <name>Zn(2+)</name>
        <dbReference type="ChEBI" id="CHEBI:29105"/>
    </cofactor>
    <text evidence="9">Binds 1 zinc ion.</text>
</comment>
<sequence length="165" mass="18817">MTIQIENEQGLSFDFDYEAVARQVIEQVLDMEQCPYEAEVSVTLTGSQEIRRLNREFRQIDRETDVLSFPMAAFPAPADYRFLEEETADCFHPETGELMLGDIVISVEKAKEQAEAYGHALKREYAFLIAHSMLHLLGYDHMVPQEVAVMEEKQEAALTALGITR</sequence>
<evidence type="ECO:0000256" key="8">
    <source>
        <dbReference type="ARBA" id="ARBA00022833"/>
    </source>
</evidence>
<proteinExistence type="inferred from homology"/>